<dbReference type="EMBL" id="MFUX01000007">
    <property type="protein sequence ID" value="OGI94841.1"/>
    <property type="molecule type" value="Genomic_DNA"/>
</dbReference>
<reference evidence="3 4" key="1">
    <citation type="journal article" date="2016" name="Nat. Commun.">
        <title>Thousands of microbial genomes shed light on interconnected biogeochemical processes in an aquifer system.</title>
        <authorList>
            <person name="Anantharaman K."/>
            <person name="Brown C.T."/>
            <person name="Hug L.A."/>
            <person name="Sharon I."/>
            <person name="Castelle C.J."/>
            <person name="Probst A.J."/>
            <person name="Thomas B.C."/>
            <person name="Singh A."/>
            <person name="Wilkins M.J."/>
            <person name="Karaoz U."/>
            <person name="Brodie E.L."/>
            <person name="Williams K.H."/>
            <person name="Hubbard S.S."/>
            <person name="Banfield J.F."/>
        </authorList>
    </citation>
    <scope>NUCLEOTIDE SEQUENCE [LARGE SCALE GENOMIC DNA]</scope>
</reference>
<gene>
    <name evidence="3" type="ORF">A3A03_00360</name>
</gene>
<name>A0A1F6XLG0_9BACT</name>
<protein>
    <recommendedName>
        <fullName evidence="2">DUF2914 domain-containing protein</fullName>
    </recommendedName>
</protein>
<feature type="transmembrane region" description="Helical" evidence="1">
    <location>
        <begin position="105"/>
        <end position="124"/>
    </location>
</feature>
<accession>A0A1F6XLG0</accession>
<keyword evidence="1" id="KW-0472">Membrane</keyword>
<comment type="caution">
    <text evidence="3">The sequence shown here is derived from an EMBL/GenBank/DDBJ whole genome shotgun (WGS) entry which is preliminary data.</text>
</comment>
<dbReference type="STRING" id="1801773.A3A03_00360"/>
<sequence length="362" mass="42347">MRFIEPVRDFYHRFEHRISSLFLIGGFVFDAFTLKRADALWENLWIMSYLFLIAIFIMLIHITEKRGGRENNSKAHFWYVNILQFAFGGIFSAYLVLYFRSADILVAWPFIALLAIIFIANEFLKKHYVRLSFQISLFFLAIYSFFIFLVPVVIHKIGASIFLFSGLISIIFIALFLKVLFYFIKDKFSESKNLIIWLISGIFILVNILYFTNLIPPIPLSLKEAGVYNSVQRNTEGYLVLTYEDTGWTKYFRLYPNFKKVEGKPVYAFSSIFSPKNLNITILHEWQYYNQDKNKWTTESVIRLPIVGGRDGGFRTYSVKTDLAPGKWRVNVKTEQDQTIGHLRFTIVPVDVEPPMLKTTLK</sequence>
<organism evidence="3 4">
    <name type="scientific">Candidatus Nomurabacteria bacterium RIFCSPLOWO2_01_FULL_40_18</name>
    <dbReference type="NCBI Taxonomy" id="1801773"/>
    <lineage>
        <taxon>Bacteria</taxon>
        <taxon>Candidatus Nomuraibacteriota</taxon>
    </lineage>
</organism>
<keyword evidence="1" id="KW-0812">Transmembrane</keyword>
<feature type="transmembrane region" description="Helical" evidence="1">
    <location>
        <begin position="75"/>
        <end position="99"/>
    </location>
</feature>
<keyword evidence="1" id="KW-1133">Transmembrane helix</keyword>
<feature type="transmembrane region" description="Helical" evidence="1">
    <location>
        <begin position="43"/>
        <end position="63"/>
    </location>
</feature>
<evidence type="ECO:0000313" key="4">
    <source>
        <dbReference type="Proteomes" id="UP000176629"/>
    </source>
</evidence>
<feature type="transmembrane region" description="Helical" evidence="1">
    <location>
        <begin position="160"/>
        <end position="182"/>
    </location>
</feature>
<feature type="transmembrane region" description="Helical" evidence="1">
    <location>
        <begin position="194"/>
        <end position="212"/>
    </location>
</feature>
<dbReference type="InterPro" id="IPR022606">
    <property type="entry name" value="DUF2914"/>
</dbReference>
<dbReference type="Pfam" id="PF11141">
    <property type="entry name" value="DUF2914"/>
    <property type="match status" value="1"/>
</dbReference>
<evidence type="ECO:0000256" key="1">
    <source>
        <dbReference type="SAM" id="Phobius"/>
    </source>
</evidence>
<feature type="domain" description="DUF2914" evidence="2">
    <location>
        <begin position="281"/>
        <end position="347"/>
    </location>
</feature>
<dbReference type="Proteomes" id="UP000176629">
    <property type="component" value="Unassembled WGS sequence"/>
</dbReference>
<evidence type="ECO:0000259" key="2">
    <source>
        <dbReference type="Pfam" id="PF11141"/>
    </source>
</evidence>
<evidence type="ECO:0000313" key="3">
    <source>
        <dbReference type="EMBL" id="OGI94841.1"/>
    </source>
</evidence>
<dbReference type="AlphaFoldDB" id="A0A1F6XLG0"/>
<proteinExistence type="predicted"/>
<feature type="transmembrane region" description="Helical" evidence="1">
    <location>
        <begin position="131"/>
        <end position="154"/>
    </location>
</feature>